<dbReference type="Proteomes" id="UP000749559">
    <property type="component" value="Unassembled WGS sequence"/>
</dbReference>
<reference evidence="2" key="1">
    <citation type="submission" date="2022-03" db="EMBL/GenBank/DDBJ databases">
        <authorList>
            <person name="Martin C."/>
        </authorList>
    </citation>
    <scope>NUCLEOTIDE SEQUENCE</scope>
</reference>
<dbReference type="PANTHER" id="PTHR10476">
    <property type="entry name" value="CHARGED MULTIVESICULAR BODY PROTEIN"/>
    <property type="match status" value="1"/>
</dbReference>
<proteinExistence type="inferred from homology"/>
<comment type="caution">
    <text evidence="2">The sequence shown here is derived from an EMBL/GenBank/DDBJ whole genome shotgun (WGS) entry which is preliminary data.</text>
</comment>
<gene>
    <name evidence="2" type="ORF">OFUS_LOCUS1147</name>
</gene>
<dbReference type="InterPro" id="IPR005024">
    <property type="entry name" value="Snf7_fam"/>
</dbReference>
<organism evidence="2 3">
    <name type="scientific">Owenia fusiformis</name>
    <name type="common">Polychaete worm</name>
    <dbReference type="NCBI Taxonomy" id="6347"/>
    <lineage>
        <taxon>Eukaryota</taxon>
        <taxon>Metazoa</taxon>
        <taxon>Spiralia</taxon>
        <taxon>Lophotrochozoa</taxon>
        <taxon>Annelida</taxon>
        <taxon>Polychaeta</taxon>
        <taxon>Sedentaria</taxon>
        <taxon>Canalipalpata</taxon>
        <taxon>Sabellida</taxon>
        <taxon>Oweniida</taxon>
        <taxon>Oweniidae</taxon>
        <taxon>Owenia</taxon>
    </lineage>
</organism>
<comment type="similarity">
    <text evidence="1">Belongs to the SNF7 family.</text>
</comment>
<evidence type="ECO:0000313" key="2">
    <source>
        <dbReference type="EMBL" id="CAH1773567.1"/>
    </source>
</evidence>
<accession>A0A8J1U9E2</accession>
<dbReference type="Gene3D" id="6.10.140.1230">
    <property type="match status" value="1"/>
</dbReference>
<name>A0A8J1U9E2_OWEFU</name>
<evidence type="ECO:0000256" key="1">
    <source>
        <dbReference type="ARBA" id="ARBA00006190"/>
    </source>
</evidence>
<dbReference type="EMBL" id="CAIIXF020000001">
    <property type="protein sequence ID" value="CAH1773567.1"/>
    <property type="molecule type" value="Genomic_DNA"/>
</dbReference>
<dbReference type="Pfam" id="PF03357">
    <property type="entry name" value="Snf7"/>
    <property type="match status" value="1"/>
</dbReference>
<dbReference type="GO" id="GO:0007034">
    <property type="term" value="P:vacuolar transport"/>
    <property type="evidence" value="ECO:0007669"/>
    <property type="project" value="InterPro"/>
</dbReference>
<evidence type="ECO:0000313" key="3">
    <source>
        <dbReference type="Proteomes" id="UP000749559"/>
    </source>
</evidence>
<dbReference type="OrthoDB" id="10266568at2759"/>
<protein>
    <submittedName>
        <fullName evidence="2">Uncharacterized protein</fullName>
    </submittedName>
</protein>
<keyword evidence="3" id="KW-1185">Reference proteome</keyword>
<sequence length="175" mass="19928">MEFKKSNVEEHLFNLNFAVKHYERNSKKCENEEETEKNELKEAIQDGNVQRARIRAENAIRQKNQALQYGWFSARIDAVAQRVQTAITSKQLTGSMARFVQSMDTELKSSNLEKVAEIMDRFEEQFGDLGVQSQVMECTISNTTTQTVPQAEVDSLIQEVADQHGLELNMVLPSA</sequence>
<dbReference type="AlphaFoldDB" id="A0A8J1U9E2"/>